<gene>
    <name evidence="4" type="ORF">THAR02_02965</name>
</gene>
<proteinExistence type="predicted"/>
<dbReference type="EMBL" id="JOKZ01000063">
    <property type="protein sequence ID" value="KKP04944.1"/>
    <property type="molecule type" value="Genomic_DNA"/>
</dbReference>
<feature type="compositionally biased region" description="Basic residues" evidence="2">
    <location>
        <begin position="25"/>
        <end position="37"/>
    </location>
</feature>
<dbReference type="CDD" id="cd12148">
    <property type="entry name" value="fungal_TF_MHR"/>
    <property type="match status" value="1"/>
</dbReference>
<dbReference type="InterPro" id="IPR002052">
    <property type="entry name" value="DNA_methylase_N6_adenine_CS"/>
</dbReference>
<dbReference type="PANTHER" id="PTHR31668">
    <property type="entry name" value="GLUCOSE TRANSPORT TRANSCRIPTION REGULATOR RGT1-RELATED-RELATED"/>
    <property type="match status" value="1"/>
</dbReference>
<dbReference type="GO" id="GO:0008270">
    <property type="term" value="F:zinc ion binding"/>
    <property type="evidence" value="ECO:0007669"/>
    <property type="project" value="InterPro"/>
</dbReference>
<evidence type="ECO:0000259" key="3">
    <source>
        <dbReference type="SMART" id="SM00906"/>
    </source>
</evidence>
<dbReference type="GO" id="GO:0008168">
    <property type="term" value="F:methyltransferase activity"/>
    <property type="evidence" value="ECO:0007669"/>
    <property type="project" value="InterPro"/>
</dbReference>
<feature type="domain" description="Xylanolytic transcriptional activator regulatory" evidence="3">
    <location>
        <begin position="384"/>
        <end position="456"/>
    </location>
</feature>
<accession>A0A0G0AJ76</accession>
<sequence length="708" mass="80234">MSMNASSSFSAPTDEVAIDSMPRQPSRRRRRPPRKFVIKSTFGNPRRPRSRKNRPCDACRKRKTACVIATDPPYGAQEDEPETAQQQQLQPPTPNLGCSSNVTAPPITNRVLPSPSQQETVPYYLSPALYDQPDFFLPQCSDPAILVHQNFVHSPVTSSTADTDAVRTILLRGQAILNNTTNTLEDIPGRCAYFLGRPSEQDGFLLDSFKYGILRDNFSLSANIAQVQSYSTSSSITEQSPIHFLLLRIEHPDHVKRDKQQVSDAIESKVWPFGDNLVRLFFRHVHPAFPIVSKVRFLSRYHADKKSIPACLRGAIYALASVFWDRDYTLKDTSMPFVQHELTDYAHQVLRREMENPNLFILQACLLLQHVTPPAMDTLEAPTTWTSSAQATACAQMIGLHVEPGDWNINATERHLRRKLWWATFYADCWSAMCHGNPSHIASKSYTTAPLTMDDMRWDEDVPDDVQYLVEREDRRFQVSTGARFVEMVDVARSLRTVLDCSYQVNANSQVIDNNMTQANTEILAVEARLKEWASLIPSCLDLNKTRQNERSIPSSNCPLHLSFYTTQVLLYRALMHPSTREAKLKASSNLRKWFPEALLAFDGFVRFISHLDKNNMVGFWGRYARSQFVLCGNFLVFLFLVASKRGDIEHAYSLLETFHQAMNGLWDVSNEEVTALLRAAKDRIDSFFSQAAQVIRKGTADGGVTLL</sequence>
<dbReference type="InterPro" id="IPR050797">
    <property type="entry name" value="Carb_Metab_Trans_Reg"/>
</dbReference>
<dbReference type="SMART" id="SM00906">
    <property type="entry name" value="Fungal_trans"/>
    <property type="match status" value="1"/>
</dbReference>
<dbReference type="GO" id="GO:0001080">
    <property type="term" value="P:nitrogen catabolite activation of transcription from RNA polymerase II promoter"/>
    <property type="evidence" value="ECO:0007669"/>
    <property type="project" value="TreeGrafter"/>
</dbReference>
<dbReference type="PROSITE" id="PS00092">
    <property type="entry name" value="N6_MTASE"/>
    <property type="match status" value="1"/>
</dbReference>
<dbReference type="OMA" id="KEWASLI"/>
<dbReference type="GO" id="GO:0005634">
    <property type="term" value="C:nucleus"/>
    <property type="evidence" value="ECO:0007669"/>
    <property type="project" value="TreeGrafter"/>
</dbReference>
<evidence type="ECO:0000313" key="4">
    <source>
        <dbReference type="EMBL" id="KKP04944.1"/>
    </source>
</evidence>
<keyword evidence="1" id="KW-0539">Nucleus</keyword>
<dbReference type="Pfam" id="PF04082">
    <property type="entry name" value="Fungal_trans"/>
    <property type="match status" value="1"/>
</dbReference>
<reference evidence="5" key="1">
    <citation type="journal article" date="2015" name="Genome Announc.">
        <title>Draft whole-genome sequence of the biocontrol agent Trichoderma harzianum T6776.</title>
        <authorList>
            <person name="Baroncelli R."/>
            <person name="Piaggeschi G."/>
            <person name="Fiorini L."/>
            <person name="Bertolini E."/>
            <person name="Zapparata A."/>
            <person name="Pe M.E."/>
            <person name="Sarrocco S."/>
            <person name="Vannacci G."/>
        </authorList>
    </citation>
    <scope>NUCLEOTIDE SEQUENCE [LARGE SCALE GENOMIC DNA]</scope>
    <source>
        <strain evidence="5">T6776</strain>
    </source>
</reference>
<dbReference type="GO" id="GO:0003677">
    <property type="term" value="F:DNA binding"/>
    <property type="evidence" value="ECO:0007669"/>
    <property type="project" value="InterPro"/>
</dbReference>
<feature type="region of interest" description="Disordered" evidence="2">
    <location>
        <begin position="1"/>
        <end position="115"/>
    </location>
</feature>
<dbReference type="PANTHER" id="PTHR31668:SF23">
    <property type="entry name" value="ZN(II)2CYS6 TRANSCRIPTION FACTOR (EUROFUNG)"/>
    <property type="match status" value="1"/>
</dbReference>
<feature type="compositionally biased region" description="Polar residues" evidence="2">
    <location>
        <begin position="1"/>
        <end position="11"/>
    </location>
</feature>
<comment type="caution">
    <text evidence="4">The sequence shown here is derived from an EMBL/GenBank/DDBJ whole genome shotgun (WGS) entry which is preliminary data.</text>
</comment>
<dbReference type="OrthoDB" id="2018619at2759"/>
<dbReference type="Proteomes" id="UP000034112">
    <property type="component" value="Unassembled WGS sequence"/>
</dbReference>
<evidence type="ECO:0000313" key="5">
    <source>
        <dbReference type="Proteomes" id="UP000034112"/>
    </source>
</evidence>
<dbReference type="AlphaFoldDB" id="A0A0G0AJ76"/>
<protein>
    <recommendedName>
        <fullName evidence="3">Xylanolytic transcriptional activator regulatory domain-containing protein</fullName>
    </recommendedName>
</protein>
<dbReference type="InterPro" id="IPR007219">
    <property type="entry name" value="XnlR_reg_dom"/>
</dbReference>
<evidence type="ECO:0000256" key="2">
    <source>
        <dbReference type="SAM" id="MobiDB-lite"/>
    </source>
</evidence>
<evidence type="ECO:0000256" key="1">
    <source>
        <dbReference type="ARBA" id="ARBA00023242"/>
    </source>
</evidence>
<organism evidence="4 5">
    <name type="scientific">Trichoderma harzianum</name>
    <name type="common">Hypocrea lixii</name>
    <dbReference type="NCBI Taxonomy" id="5544"/>
    <lineage>
        <taxon>Eukaryota</taxon>
        <taxon>Fungi</taxon>
        <taxon>Dikarya</taxon>
        <taxon>Ascomycota</taxon>
        <taxon>Pezizomycotina</taxon>
        <taxon>Sordariomycetes</taxon>
        <taxon>Hypocreomycetidae</taxon>
        <taxon>Hypocreales</taxon>
        <taxon>Hypocreaceae</taxon>
        <taxon>Trichoderma</taxon>
    </lineage>
</organism>
<name>A0A0G0AJ76_TRIHA</name>
<dbReference type="GO" id="GO:0006351">
    <property type="term" value="P:DNA-templated transcription"/>
    <property type="evidence" value="ECO:0007669"/>
    <property type="project" value="InterPro"/>
</dbReference>
<dbReference type="GO" id="GO:0032259">
    <property type="term" value="P:methylation"/>
    <property type="evidence" value="ECO:0007669"/>
    <property type="project" value="InterPro"/>
</dbReference>